<protein>
    <submittedName>
        <fullName evidence="1">Uncharacterized protein</fullName>
    </submittedName>
</protein>
<evidence type="ECO:0000313" key="1">
    <source>
        <dbReference type="EMBL" id="KAE9395239.1"/>
    </source>
</evidence>
<accession>A0A6A4HAC7</accession>
<dbReference type="EMBL" id="ML769535">
    <property type="protein sequence ID" value="KAE9395239.1"/>
    <property type="molecule type" value="Genomic_DNA"/>
</dbReference>
<dbReference type="AlphaFoldDB" id="A0A6A4HAC7"/>
<proteinExistence type="predicted"/>
<organism evidence="1 2">
    <name type="scientific">Gymnopus androsaceus JB14</name>
    <dbReference type="NCBI Taxonomy" id="1447944"/>
    <lineage>
        <taxon>Eukaryota</taxon>
        <taxon>Fungi</taxon>
        <taxon>Dikarya</taxon>
        <taxon>Basidiomycota</taxon>
        <taxon>Agaricomycotina</taxon>
        <taxon>Agaricomycetes</taxon>
        <taxon>Agaricomycetidae</taxon>
        <taxon>Agaricales</taxon>
        <taxon>Marasmiineae</taxon>
        <taxon>Omphalotaceae</taxon>
        <taxon>Gymnopus</taxon>
    </lineage>
</organism>
<gene>
    <name evidence="1" type="ORF">BT96DRAFT_1044875</name>
</gene>
<dbReference type="Proteomes" id="UP000799118">
    <property type="component" value="Unassembled WGS sequence"/>
</dbReference>
<evidence type="ECO:0000313" key="2">
    <source>
        <dbReference type="Proteomes" id="UP000799118"/>
    </source>
</evidence>
<reference evidence="1" key="1">
    <citation type="journal article" date="2019" name="Environ. Microbiol.">
        <title>Fungal ecological strategies reflected in gene transcription - a case study of two litter decomposers.</title>
        <authorList>
            <person name="Barbi F."/>
            <person name="Kohler A."/>
            <person name="Barry K."/>
            <person name="Baskaran P."/>
            <person name="Daum C."/>
            <person name="Fauchery L."/>
            <person name="Ihrmark K."/>
            <person name="Kuo A."/>
            <person name="LaButti K."/>
            <person name="Lipzen A."/>
            <person name="Morin E."/>
            <person name="Grigoriev I.V."/>
            <person name="Henrissat B."/>
            <person name="Lindahl B."/>
            <person name="Martin F."/>
        </authorList>
    </citation>
    <scope>NUCLEOTIDE SEQUENCE</scope>
    <source>
        <strain evidence="1">JB14</strain>
    </source>
</reference>
<sequence length="149" mass="16465">MFYPSLPDVSRKSKMFIPSETPKLDSNGLVSNSPTRGQFATDFRCKNTKRSVAGLVVAVFGPDCPTPRRIRRKSSPLGRTEQCLDQYAVTVQRQVAFIQAFNYLQESPGLIPSLDGSRASIMGAENVLNPPVKLRKVHCGVEMVGSKRH</sequence>
<name>A0A6A4HAC7_9AGAR</name>
<keyword evidence="2" id="KW-1185">Reference proteome</keyword>